<evidence type="ECO:0000256" key="8">
    <source>
        <dbReference type="ARBA" id="ARBA00023242"/>
    </source>
</evidence>
<evidence type="ECO:0000256" key="3">
    <source>
        <dbReference type="ARBA" id="ARBA00022723"/>
    </source>
</evidence>
<dbReference type="PANTHER" id="PTHR24215:SF35">
    <property type="entry name" value="MUSCLE LIM PROTEIN MLP84B"/>
    <property type="match status" value="1"/>
</dbReference>
<proteinExistence type="predicted"/>
<comment type="function">
    <text evidence="9">Seems to have a role in zinc absorption and may function as an intracellular zinc transport protein.</text>
</comment>
<dbReference type="CDD" id="cd09326">
    <property type="entry name" value="LIM_CRP_like"/>
    <property type="match status" value="1"/>
</dbReference>
<keyword evidence="3 11" id="KW-0479">Metal-binding</keyword>
<evidence type="ECO:0000256" key="1">
    <source>
        <dbReference type="ARBA" id="ARBA00004123"/>
    </source>
</evidence>
<evidence type="ECO:0000256" key="5">
    <source>
        <dbReference type="ARBA" id="ARBA00022833"/>
    </source>
</evidence>
<evidence type="ECO:0000256" key="10">
    <source>
        <dbReference type="ARBA" id="ARBA00072537"/>
    </source>
</evidence>
<dbReference type="InterPro" id="IPR001781">
    <property type="entry name" value="Znf_LIM"/>
</dbReference>
<dbReference type="Pfam" id="PF00412">
    <property type="entry name" value="LIM"/>
    <property type="match status" value="2"/>
</dbReference>
<sequence>MKSCALCQQSVFPAETTHAFGKLWHNSCFVCSAEKCGKLLDSLTACEHRQTLYCHQCYNRTVGGLRSYHGLRPTVTHISSSDEAAYSYKVYDEKWVLQRAHARHECPNSYAVSKPSEKKASKLDNPSSVQKAIAAVQKDPSLVQNNKCPKCEKVVYEAEKIKAAGQVWHKNTCFTCTVCAKSLESRSLCERKGQLFCNVCYGKQFGPRMYGHGSAFVNVL</sequence>
<dbReference type="SMART" id="SM00132">
    <property type="entry name" value="LIM"/>
    <property type="match status" value="2"/>
</dbReference>
<evidence type="ECO:0000259" key="12">
    <source>
        <dbReference type="PROSITE" id="PS50023"/>
    </source>
</evidence>
<dbReference type="SUPFAM" id="SSF57716">
    <property type="entry name" value="Glucocorticoid receptor-like (DNA-binding domain)"/>
    <property type="match status" value="4"/>
</dbReference>
<dbReference type="GO" id="GO:0046872">
    <property type="term" value="F:metal ion binding"/>
    <property type="evidence" value="ECO:0007669"/>
    <property type="project" value="UniProtKB-KW"/>
</dbReference>
<dbReference type="GO" id="GO:0005634">
    <property type="term" value="C:nucleus"/>
    <property type="evidence" value="ECO:0007669"/>
    <property type="project" value="UniProtKB-SubCell"/>
</dbReference>
<keyword evidence="6" id="KW-0007">Acetylation</keyword>
<evidence type="ECO:0000313" key="13">
    <source>
        <dbReference type="Proteomes" id="UP000095287"/>
    </source>
</evidence>
<dbReference type="GO" id="GO:0005737">
    <property type="term" value="C:cytoplasm"/>
    <property type="evidence" value="ECO:0007669"/>
    <property type="project" value="TreeGrafter"/>
</dbReference>
<organism evidence="13 14">
    <name type="scientific">Steinernema glaseri</name>
    <dbReference type="NCBI Taxonomy" id="37863"/>
    <lineage>
        <taxon>Eukaryota</taxon>
        <taxon>Metazoa</taxon>
        <taxon>Ecdysozoa</taxon>
        <taxon>Nematoda</taxon>
        <taxon>Chromadorea</taxon>
        <taxon>Rhabditida</taxon>
        <taxon>Tylenchina</taxon>
        <taxon>Panagrolaimomorpha</taxon>
        <taxon>Strongyloidoidea</taxon>
        <taxon>Steinernematidae</taxon>
        <taxon>Steinernema</taxon>
    </lineage>
</organism>
<accession>A0A1I8AU48</accession>
<evidence type="ECO:0000256" key="9">
    <source>
        <dbReference type="ARBA" id="ARBA00055254"/>
    </source>
</evidence>
<dbReference type="WBParaSite" id="L893_g92.t1">
    <property type="protein sequence ID" value="L893_g92.t1"/>
    <property type="gene ID" value="L893_g92"/>
</dbReference>
<dbReference type="PANTHER" id="PTHR24215">
    <property type="entry name" value="RHO-GTPASE-ACTIVATING PROTEIN LRG1"/>
    <property type="match status" value="1"/>
</dbReference>
<dbReference type="Proteomes" id="UP000095287">
    <property type="component" value="Unplaced"/>
</dbReference>
<comment type="subcellular location">
    <subcellularLocation>
        <location evidence="1">Nucleus</location>
    </subcellularLocation>
</comment>
<keyword evidence="5 11" id="KW-0862">Zinc</keyword>
<dbReference type="AlphaFoldDB" id="A0A1I8AU48"/>
<protein>
    <recommendedName>
        <fullName evidence="10">Cysteine-rich protein 1</fullName>
    </recommendedName>
</protein>
<keyword evidence="8" id="KW-0539">Nucleus</keyword>
<keyword evidence="2" id="KW-0488">Methylation</keyword>
<name>A0A1I8AU48_9BILA</name>
<keyword evidence="4" id="KW-0677">Repeat</keyword>
<dbReference type="GO" id="GO:0030036">
    <property type="term" value="P:actin cytoskeleton organization"/>
    <property type="evidence" value="ECO:0007669"/>
    <property type="project" value="TreeGrafter"/>
</dbReference>
<evidence type="ECO:0000256" key="7">
    <source>
        <dbReference type="ARBA" id="ARBA00023038"/>
    </source>
</evidence>
<feature type="domain" description="LIM zinc-binding" evidence="12">
    <location>
        <begin position="146"/>
        <end position="207"/>
    </location>
</feature>
<evidence type="ECO:0000256" key="2">
    <source>
        <dbReference type="ARBA" id="ARBA00022481"/>
    </source>
</evidence>
<dbReference type="PROSITE" id="PS50023">
    <property type="entry name" value="LIM_DOMAIN_2"/>
    <property type="match status" value="2"/>
</dbReference>
<reference evidence="14" key="1">
    <citation type="submission" date="2016-11" db="UniProtKB">
        <authorList>
            <consortium name="WormBaseParasite"/>
        </authorList>
    </citation>
    <scope>IDENTIFICATION</scope>
</reference>
<keyword evidence="7 11" id="KW-0440">LIM domain</keyword>
<dbReference type="Gene3D" id="2.10.110.10">
    <property type="entry name" value="Cysteine Rich Protein"/>
    <property type="match status" value="2"/>
</dbReference>
<evidence type="ECO:0000256" key="6">
    <source>
        <dbReference type="ARBA" id="ARBA00022990"/>
    </source>
</evidence>
<evidence type="ECO:0000256" key="4">
    <source>
        <dbReference type="ARBA" id="ARBA00022737"/>
    </source>
</evidence>
<feature type="domain" description="LIM zinc-binding" evidence="12">
    <location>
        <begin position="2"/>
        <end position="64"/>
    </location>
</feature>
<evidence type="ECO:0000313" key="14">
    <source>
        <dbReference type="WBParaSite" id="L893_g92.t1"/>
    </source>
</evidence>
<evidence type="ECO:0000256" key="11">
    <source>
        <dbReference type="PROSITE-ProRule" id="PRU00125"/>
    </source>
</evidence>
<dbReference type="FunFam" id="2.10.110.10:FF:000054">
    <property type="entry name" value="Cysteine-rich protein 1"/>
    <property type="match status" value="1"/>
</dbReference>
<keyword evidence="13" id="KW-1185">Reference proteome</keyword>